<dbReference type="AlphaFoldDB" id="A0A9N9EXH2"/>
<dbReference type="Proteomes" id="UP000789831">
    <property type="component" value="Unassembled WGS sequence"/>
</dbReference>
<gene>
    <name evidence="1" type="ORF">AGERDE_LOCUS13239</name>
</gene>
<accession>A0A9N9EXH2</accession>
<comment type="caution">
    <text evidence="1">The sequence shown here is derived from an EMBL/GenBank/DDBJ whole genome shotgun (WGS) entry which is preliminary data.</text>
</comment>
<name>A0A9N9EXH2_9GLOM</name>
<dbReference type="InterPro" id="IPR036157">
    <property type="entry name" value="dUTPase-like_sf"/>
</dbReference>
<evidence type="ECO:0000313" key="2">
    <source>
        <dbReference type="Proteomes" id="UP000789831"/>
    </source>
</evidence>
<sequence>GILPKKAHNTDAGFDLYYPGKEPFTLLSNETTVIDLGIAVE</sequence>
<dbReference type="SUPFAM" id="SSF51283">
    <property type="entry name" value="dUTPase-like"/>
    <property type="match status" value="1"/>
</dbReference>
<proteinExistence type="predicted"/>
<dbReference type="Gene3D" id="2.70.40.10">
    <property type="match status" value="1"/>
</dbReference>
<evidence type="ECO:0000313" key="1">
    <source>
        <dbReference type="EMBL" id="CAG8694935.1"/>
    </source>
</evidence>
<keyword evidence="2" id="KW-1185">Reference proteome</keyword>
<feature type="non-terminal residue" evidence="1">
    <location>
        <position position="41"/>
    </location>
</feature>
<reference evidence="1" key="1">
    <citation type="submission" date="2021-06" db="EMBL/GenBank/DDBJ databases">
        <authorList>
            <person name="Kallberg Y."/>
            <person name="Tangrot J."/>
            <person name="Rosling A."/>
        </authorList>
    </citation>
    <scope>NUCLEOTIDE SEQUENCE</scope>
    <source>
        <strain evidence="1">MT106</strain>
    </source>
</reference>
<protein>
    <submittedName>
        <fullName evidence="1">8182_t:CDS:1</fullName>
    </submittedName>
</protein>
<organism evidence="1 2">
    <name type="scientific">Ambispora gerdemannii</name>
    <dbReference type="NCBI Taxonomy" id="144530"/>
    <lineage>
        <taxon>Eukaryota</taxon>
        <taxon>Fungi</taxon>
        <taxon>Fungi incertae sedis</taxon>
        <taxon>Mucoromycota</taxon>
        <taxon>Glomeromycotina</taxon>
        <taxon>Glomeromycetes</taxon>
        <taxon>Archaeosporales</taxon>
        <taxon>Ambisporaceae</taxon>
        <taxon>Ambispora</taxon>
    </lineage>
</organism>
<dbReference type="EMBL" id="CAJVPL010016117">
    <property type="protein sequence ID" value="CAG8694935.1"/>
    <property type="molecule type" value="Genomic_DNA"/>
</dbReference>
<feature type="non-terminal residue" evidence="1">
    <location>
        <position position="1"/>
    </location>
</feature>